<protein>
    <submittedName>
        <fullName evidence="3">Uncharacterized protein</fullName>
    </submittedName>
</protein>
<feature type="transmembrane region" description="Helical" evidence="2">
    <location>
        <begin position="28"/>
        <end position="46"/>
    </location>
</feature>
<feature type="compositionally biased region" description="Basic and acidic residues" evidence="1">
    <location>
        <begin position="81"/>
        <end position="98"/>
    </location>
</feature>
<feature type="transmembrane region" description="Helical" evidence="2">
    <location>
        <begin position="52"/>
        <end position="73"/>
    </location>
</feature>
<keyword evidence="2" id="KW-0812">Transmembrane</keyword>
<comment type="caution">
    <text evidence="3">The sequence shown here is derived from an EMBL/GenBank/DDBJ whole genome shotgun (WGS) entry which is preliminary data.</text>
</comment>
<evidence type="ECO:0000313" key="3">
    <source>
        <dbReference type="EMBL" id="NFV79139.1"/>
    </source>
</evidence>
<sequence length="98" mass="10647">MDGILSVMAELLSLFYDVWRGGRVSRGFLLALMAGALVSPVAAVVMEPFPVVQALLFGATAVIWVVFLAVLAVGCRRHEKKPREETSRGQFDHSASDD</sequence>
<feature type="region of interest" description="Disordered" evidence="1">
    <location>
        <begin position="78"/>
        <end position="98"/>
    </location>
</feature>
<evidence type="ECO:0000256" key="2">
    <source>
        <dbReference type="SAM" id="Phobius"/>
    </source>
</evidence>
<keyword evidence="2" id="KW-0472">Membrane</keyword>
<reference evidence="3 4" key="1">
    <citation type="submission" date="2020-02" db="EMBL/GenBank/DDBJ databases">
        <authorList>
            <person name="Dziuba M."/>
            <person name="Kuznetsov B."/>
            <person name="Mardanov A."/>
            <person name="Ravin N."/>
            <person name="Grouzdev D."/>
        </authorList>
    </citation>
    <scope>NUCLEOTIDE SEQUENCE [LARGE SCALE GENOMIC DNA]</scope>
    <source>
        <strain evidence="3 4">SpK</strain>
    </source>
</reference>
<evidence type="ECO:0000256" key="1">
    <source>
        <dbReference type="SAM" id="MobiDB-lite"/>
    </source>
</evidence>
<dbReference type="RefSeq" id="WP_163674974.1">
    <property type="nucleotide sequence ID" value="NZ_JAAIYP010000011.1"/>
</dbReference>
<organism evidence="3 4">
    <name type="scientific">Magnetospirillum aberrantis SpK</name>
    <dbReference type="NCBI Taxonomy" id="908842"/>
    <lineage>
        <taxon>Bacteria</taxon>
        <taxon>Pseudomonadati</taxon>
        <taxon>Pseudomonadota</taxon>
        <taxon>Alphaproteobacteria</taxon>
        <taxon>Rhodospirillales</taxon>
        <taxon>Rhodospirillaceae</taxon>
        <taxon>Magnetospirillum</taxon>
    </lineage>
</organism>
<proteinExistence type="predicted"/>
<keyword evidence="2" id="KW-1133">Transmembrane helix</keyword>
<dbReference type="EMBL" id="JAAIYP010000011">
    <property type="protein sequence ID" value="NFV79139.1"/>
    <property type="molecule type" value="Genomic_DNA"/>
</dbReference>
<dbReference type="AlphaFoldDB" id="A0A7C9QSI0"/>
<accession>A0A7C9QSI0</accession>
<gene>
    <name evidence="3" type="ORF">G4223_03290</name>
</gene>
<name>A0A7C9QSI0_9PROT</name>
<evidence type="ECO:0000313" key="4">
    <source>
        <dbReference type="Proteomes" id="UP000480684"/>
    </source>
</evidence>
<dbReference type="Proteomes" id="UP000480684">
    <property type="component" value="Unassembled WGS sequence"/>
</dbReference>
<keyword evidence="4" id="KW-1185">Reference proteome</keyword>